<dbReference type="AlphaFoldDB" id="A0AA51NEI5"/>
<dbReference type="Gene3D" id="3.40.630.30">
    <property type="match status" value="1"/>
</dbReference>
<dbReference type="SUPFAM" id="SSF55729">
    <property type="entry name" value="Acyl-CoA N-acyltransferases (Nat)"/>
    <property type="match status" value="1"/>
</dbReference>
<dbReference type="PROSITE" id="PS51186">
    <property type="entry name" value="GNAT"/>
    <property type="match status" value="1"/>
</dbReference>
<reference evidence="2 3" key="1">
    <citation type="submission" date="2023-08" db="EMBL/GenBank/DDBJ databases">
        <title>Comparative genomics and taxonomic characterization of three novel marine species of genus Marivirga.</title>
        <authorList>
            <person name="Muhammad N."/>
            <person name="Kim S.-G."/>
        </authorList>
    </citation>
    <scope>NUCLEOTIDE SEQUENCE [LARGE SCALE GENOMIC DNA]</scope>
    <source>
        <strain evidence="2 3">BDSF4-3</strain>
    </source>
</reference>
<proteinExistence type="predicted"/>
<evidence type="ECO:0000313" key="3">
    <source>
        <dbReference type="Proteomes" id="UP001230496"/>
    </source>
</evidence>
<feature type="domain" description="N-acetyltransferase" evidence="1">
    <location>
        <begin position="30"/>
        <end position="173"/>
    </location>
</feature>
<gene>
    <name evidence="2" type="ORF">QYS49_34685</name>
</gene>
<dbReference type="GO" id="GO:0016747">
    <property type="term" value="F:acyltransferase activity, transferring groups other than amino-acyl groups"/>
    <property type="evidence" value="ECO:0007669"/>
    <property type="project" value="InterPro"/>
</dbReference>
<keyword evidence="2" id="KW-0808">Transferase</keyword>
<dbReference type="InterPro" id="IPR000182">
    <property type="entry name" value="GNAT_dom"/>
</dbReference>
<dbReference type="EMBL" id="CP129971">
    <property type="protein sequence ID" value="WMN12806.1"/>
    <property type="molecule type" value="Genomic_DNA"/>
</dbReference>
<accession>A0AA51NEI5</accession>
<sequence length="176" mass="20477">MNISIEHFSKLIYFEGNSFVETLVERYGNEFIPPLNTRNSSTQQVFNNSSDSSNNEYFEKLLEQPALIIFIDSTPIGFMSYIKNYKLEFLKDFLESNYITTIIINPEYRRLGAAKKLYQKLLTVEKGKFTTRTWSSNLSHINLLNQLGFNLIHEIANHRGEGIHTVYYGFDNDSHT</sequence>
<dbReference type="CDD" id="cd04301">
    <property type="entry name" value="NAT_SF"/>
    <property type="match status" value="1"/>
</dbReference>
<dbReference type="RefSeq" id="WP_308351113.1">
    <property type="nucleotide sequence ID" value="NZ_CP129971.1"/>
</dbReference>
<keyword evidence="2" id="KW-0012">Acyltransferase</keyword>
<dbReference type="EC" id="2.3.1.-" evidence="2"/>
<protein>
    <submittedName>
        <fullName evidence="2">GNAT family N-acetyltransferase</fullName>
        <ecNumber evidence="2">2.3.1.-</ecNumber>
    </submittedName>
</protein>
<dbReference type="KEGG" id="msaa:QYS49_34685"/>
<evidence type="ECO:0000313" key="2">
    <source>
        <dbReference type="EMBL" id="WMN12806.1"/>
    </source>
</evidence>
<keyword evidence="3" id="KW-1185">Reference proteome</keyword>
<dbReference type="Pfam" id="PF00583">
    <property type="entry name" value="Acetyltransf_1"/>
    <property type="match status" value="1"/>
</dbReference>
<name>A0AA51NEI5_9BACT</name>
<organism evidence="2 3">
    <name type="scientific">Marivirga salinarum</name>
    <dbReference type="NCBI Taxonomy" id="3059078"/>
    <lineage>
        <taxon>Bacteria</taxon>
        <taxon>Pseudomonadati</taxon>
        <taxon>Bacteroidota</taxon>
        <taxon>Cytophagia</taxon>
        <taxon>Cytophagales</taxon>
        <taxon>Marivirgaceae</taxon>
        <taxon>Marivirga</taxon>
    </lineage>
</organism>
<dbReference type="Proteomes" id="UP001230496">
    <property type="component" value="Chromosome"/>
</dbReference>
<evidence type="ECO:0000259" key="1">
    <source>
        <dbReference type="PROSITE" id="PS51186"/>
    </source>
</evidence>
<dbReference type="InterPro" id="IPR016181">
    <property type="entry name" value="Acyl_CoA_acyltransferase"/>
</dbReference>